<comment type="catalytic activity">
    <reaction evidence="1 12">
        <text>Hydrolysis of terminal, non-reducing beta-D-glucosyl residues with release of beta-D-glucose.</text>
        <dbReference type="EC" id="3.2.1.21"/>
    </reaction>
</comment>
<reference evidence="15" key="1">
    <citation type="submission" date="2020-12" db="EMBL/GenBank/DDBJ databases">
        <title>Metabolic potential, ecology and presence of endohyphal bacteria is reflected in genomic diversity of Mucoromycotina.</title>
        <authorList>
            <person name="Muszewska A."/>
            <person name="Okrasinska A."/>
            <person name="Steczkiewicz K."/>
            <person name="Drgas O."/>
            <person name="Orlowska M."/>
            <person name="Perlinska-Lenart U."/>
            <person name="Aleksandrzak-Piekarczyk T."/>
            <person name="Szatraj K."/>
            <person name="Zielenkiewicz U."/>
            <person name="Pilsyk S."/>
            <person name="Malc E."/>
            <person name="Mieczkowski P."/>
            <person name="Kruszewska J.S."/>
            <person name="Biernat P."/>
            <person name="Pawlowska J."/>
        </authorList>
    </citation>
    <scope>NUCLEOTIDE SEQUENCE</scope>
    <source>
        <strain evidence="15">WA0000017839</strain>
    </source>
</reference>
<dbReference type="SUPFAM" id="SSF52279">
    <property type="entry name" value="Beta-D-glucan exohydrolase, C-terminal domain"/>
    <property type="match status" value="1"/>
</dbReference>
<comment type="subcellular location">
    <subcellularLocation>
        <location evidence="2">Secreted</location>
    </subcellularLocation>
</comment>
<dbReference type="PRINTS" id="PR00133">
    <property type="entry name" value="GLHYDRLASE3"/>
</dbReference>
<gene>
    <name evidence="15" type="ORF">INT47_004193</name>
</gene>
<dbReference type="Proteomes" id="UP000603453">
    <property type="component" value="Unassembled WGS sequence"/>
</dbReference>
<keyword evidence="10 12" id="KW-0624">Polysaccharide degradation</keyword>
<dbReference type="PANTHER" id="PTHR42715:SF12">
    <property type="entry name" value="BETA-GLUCOSIDASE G-RELATED"/>
    <property type="match status" value="1"/>
</dbReference>
<dbReference type="FunFam" id="3.40.50.1700:FF:000003">
    <property type="entry name" value="Probable beta-glucosidase"/>
    <property type="match status" value="1"/>
</dbReference>
<evidence type="ECO:0000256" key="8">
    <source>
        <dbReference type="ARBA" id="ARBA00023277"/>
    </source>
</evidence>
<evidence type="ECO:0000256" key="4">
    <source>
        <dbReference type="ARBA" id="ARBA00005336"/>
    </source>
</evidence>
<evidence type="ECO:0000256" key="3">
    <source>
        <dbReference type="ARBA" id="ARBA00004987"/>
    </source>
</evidence>
<dbReference type="EMBL" id="JAEPRD010000134">
    <property type="protein sequence ID" value="KAG2197128.1"/>
    <property type="molecule type" value="Genomic_DNA"/>
</dbReference>
<dbReference type="PROSITE" id="PS00775">
    <property type="entry name" value="GLYCOSYL_HYDROL_F3"/>
    <property type="match status" value="1"/>
</dbReference>
<evidence type="ECO:0000313" key="15">
    <source>
        <dbReference type="EMBL" id="KAG2197128.1"/>
    </source>
</evidence>
<dbReference type="EC" id="3.2.1.21" evidence="12"/>
<dbReference type="SMART" id="SM01217">
    <property type="entry name" value="Fn3_like"/>
    <property type="match status" value="1"/>
</dbReference>
<dbReference type="InterPro" id="IPR002772">
    <property type="entry name" value="Glyco_hydro_3_C"/>
</dbReference>
<keyword evidence="6 13" id="KW-0732">Signal</keyword>
<dbReference type="SUPFAM" id="SSF51445">
    <property type="entry name" value="(Trans)glycosidases"/>
    <property type="match status" value="1"/>
</dbReference>
<organism evidence="15 16">
    <name type="scientific">Mucor saturninus</name>
    <dbReference type="NCBI Taxonomy" id="64648"/>
    <lineage>
        <taxon>Eukaryota</taxon>
        <taxon>Fungi</taxon>
        <taxon>Fungi incertae sedis</taxon>
        <taxon>Mucoromycota</taxon>
        <taxon>Mucoromycotina</taxon>
        <taxon>Mucoromycetes</taxon>
        <taxon>Mucorales</taxon>
        <taxon>Mucorineae</taxon>
        <taxon>Mucoraceae</taxon>
        <taxon>Mucor</taxon>
    </lineage>
</organism>
<evidence type="ECO:0000256" key="13">
    <source>
        <dbReference type="SAM" id="SignalP"/>
    </source>
</evidence>
<dbReference type="PANTHER" id="PTHR42715">
    <property type="entry name" value="BETA-GLUCOSIDASE"/>
    <property type="match status" value="1"/>
</dbReference>
<protein>
    <recommendedName>
        <fullName evidence="12">beta-glucosidase</fullName>
        <ecNumber evidence="12">3.2.1.21</ecNumber>
    </recommendedName>
</protein>
<dbReference type="AlphaFoldDB" id="A0A8H7QSV3"/>
<dbReference type="Gene3D" id="2.60.40.10">
    <property type="entry name" value="Immunoglobulins"/>
    <property type="match status" value="1"/>
</dbReference>
<dbReference type="Pfam" id="PF01915">
    <property type="entry name" value="Glyco_hydro_3_C"/>
    <property type="match status" value="1"/>
</dbReference>
<comment type="function">
    <text evidence="11">Beta-glucosidases are one of a number of cellulolytic enzymes involved in the degradation of cellulosic biomass. Catalyzes the last step releasing glucose from the inhibitory cellobiose.</text>
</comment>
<keyword evidence="9 12" id="KW-0326">Glycosidase</keyword>
<comment type="pathway">
    <text evidence="3 12">Glycan metabolism; cellulose degradation.</text>
</comment>
<dbReference type="Gene3D" id="3.40.50.1700">
    <property type="entry name" value="Glycoside hydrolase family 3 C-terminal domain"/>
    <property type="match status" value="1"/>
</dbReference>
<dbReference type="UniPathway" id="UPA00696"/>
<sequence length="727" mass="79447">MYSYFFISILFYTAVVHANVLSWDEAYIKAAVLVGQMSLDQKVAITTGRGWANGPCGGNTYPISSPHFPSLCLQDGPLGVRGANNVTSGVAGINAAASFDKMAIRARADYLGKEFRGKGIHVQLGPAVNMMRSPKSGRAWEGSGEDPYLAGIVAAESIKGVQAHGVIANVKHYILNDQELNRMTSSSEIDARTLHEIHLWPFARSVEAGVGSVMCSFNKISGVHACENDYLLNTVLKGELGFKGFVVSDWWATHSTVQAANGGLDMAMPGDITLPTAIDIPGSSDSYFGKNLTDAVIQKDVSESRTTDMAMRIVASWYKMHQDENFPQTQLSFDQRNSPFVNVQENHRVLVREMGAASNVLLKNINFTLPIVPSQVKSIAVIGSDAGPPPNGINTCFLNYCSNGTLAQGWGSGTADFPYLIDPLQGLREVFGDTKIKSTLNDWDLHQAAEIAKDADFAFVFSNADSGEGLLGIYGDRKNLSLWQNGDNLIKAVADANSNTIVVIHSVGPVLMPWINHPNIKAVLWPGLPGQESGHSLADIVTGKVNPSGRLPYTIAKREEDYNVDIDLDQVVEYSERLLMGYKWFDHAGIEPLFPFGYGLSYTSFDYDDLKVKTRVFYDDDAKRIVSDAIVRASINVRNRGTYDGAEIVQAYLSFPKSANSPPQQLRGFEKIFLQKGQNATVEFDLRKTELSIWDVSTGTWVIPAGEFTIGIGASSRDIRMSIGFTF</sequence>
<dbReference type="OrthoDB" id="416222at2759"/>
<dbReference type="InterPro" id="IPR001764">
    <property type="entry name" value="Glyco_hydro_3_N"/>
</dbReference>
<feature type="chain" id="PRO_5034324414" description="beta-glucosidase" evidence="13">
    <location>
        <begin position="19"/>
        <end position="727"/>
    </location>
</feature>
<feature type="signal peptide" evidence="13">
    <location>
        <begin position="1"/>
        <end position="18"/>
    </location>
</feature>
<evidence type="ECO:0000256" key="9">
    <source>
        <dbReference type="ARBA" id="ARBA00023295"/>
    </source>
</evidence>
<dbReference type="Gene3D" id="3.20.20.300">
    <property type="entry name" value="Glycoside hydrolase, family 3, N-terminal domain"/>
    <property type="match status" value="1"/>
</dbReference>
<evidence type="ECO:0000256" key="5">
    <source>
        <dbReference type="ARBA" id="ARBA00022525"/>
    </source>
</evidence>
<dbReference type="InterPro" id="IPR013783">
    <property type="entry name" value="Ig-like_fold"/>
</dbReference>
<evidence type="ECO:0000256" key="1">
    <source>
        <dbReference type="ARBA" id="ARBA00000448"/>
    </source>
</evidence>
<comment type="similarity">
    <text evidence="4 12">Belongs to the glycosyl hydrolase 3 family.</text>
</comment>
<accession>A0A8H7QSV3</accession>
<evidence type="ECO:0000256" key="12">
    <source>
        <dbReference type="RuleBase" id="RU361161"/>
    </source>
</evidence>
<evidence type="ECO:0000256" key="10">
    <source>
        <dbReference type="ARBA" id="ARBA00023326"/>
    </source>
</evidence>
<evidence type="ECO:0000256" key="6">
    <source>
        <dbReference type="ARBA" id="ARBA00022729"/>
    </source>
</evidence>
<dbReference type="InterPro" id="IPR036962">
    <property type="entry name" value="Glyco_hydro_3_N_sf"/>
</dbReference>
<proteinExistence type="inferred from homology"/>
<dbReference type="GO" id="GO:0030245">
    <property type="term" value="P:cellulose catabolic process"/>
    <property type="evidence" value="ECO:0007669"/>
    <property type="project" value="UniProtKB-UniPathway"/>
</dbReference>
<dbReference type="Pfam" id="PF14310">
    <property type="entry name" value="Fn3-like"/>
    <property type="match status" value="1"/>
</dbReference>
<evidence type="ECO:0000256" key="7">
    <source>
        <dbReference type="ARBA" id="ARBA00022801"/>
    </source>
</evidence>
<dbReference type="InterPro" id="IPR036881">
    <property type="entry name" value="Glyco_hydro_3_C_sf"/>
</dbReference>
<dbReference type="GO" id="GO:0005576">
    <property type="term" value="C:extracellular region"/>
    <property type="evidence" value="ECO:0007669"/>
    <property type="project" value="UniProtKB-SubCell"/>
</dbReference>
<name>A0A8H7QSV3_9FUNG</name>
<keyword evidence="7 12" id="KW-0378">Hydrolase</keyword>
<evidence type="ECO:0000259" key="14">
    <source>
        <dbReference type="SMART" id="SM01217"/>
    </source>
</evidence>
<comment type="caution">
    <text evidence="15">The sequence shown here is derived from an EMBL/GenBank/DDBJ whole genome shotgun (WGS) entry which is preliminary data.</text>
</comment>
<dbReference type="InterPro" id="IPR019800">
    <property type="entry name" value="Glyco_hydro_3_AS"/>
</dbReference>
<evidence type="ECO:0000256" key="11">
    <source>
        <dbReference type="ARBA" id="ARBA00024983"/>
    </source>
</evidence>
<feature type="domain" description="Fibronectin type III-like" evidence="14">
    <location>
        <begin position="647"/>
        <end position="716"/>
    </location>
</feature>
<evidence type="ECO:0000313" key="16">
    <source>
        <dbReference type="Proteomes" id="UP000603453"/>
    </source>
</evidence>
<dbReference type="InterPro" id="IPR017853">
    <property type="entry name" value="GH"/>
</dbReference>
<evidence type="ECO:0000256" key="2">
    <source>
        <dbReference type="ARBA" id="ARBA00004613"/>
    </source>
</evidence>
<dbReference type="Pfam" id="PF00933">
    <property type="entry name" value="Glyco_hydro_3"/>
    <property type="match status" value="1"/>
</dbReference>
<keyword evidence="5" id="KW-0964">Secreted</keyword>
<dbReference type="InterPro" id="IPR026891">
    <property type="entry name" value="Fn3-like"/>
</dbReference>
<keyword evidence="16" id="KW-1185">Reference proteome</keyword>
<dbReference type="FunFam" id="3.20.20.300:FF:000002">
    <property type="entry name" value="Probable beta-glucosidase"/>
    <property type="match status" value="1"/>
</dbReference>
<keyword evidence="8 12" id="KW-0119">Carbohydrate metabolism</keyword>
<dbReference type="InterPro" id="IPR050288">
    <property type="entry name" value="Cellulose_deg_GH3"/>
</dbReference>
<dbReference type="GO" id="GO:0008422">
    <property type="term" value="F:beta-glucosidase activity"/>
    <property type="evidence" value="ECO:0007669"/>
    <property type="project" value="UniProtKB-EC"/>
</dbReference>